<dbReference type="InterPro" id="IPR029063">
    <property type="entry name" value="SAM-dependent_MTases_sf"/>
</dbReference>
<comment type="caution">
    <text evidence="2">The sequence shown here is derived from an EMBL/GenBank/DDBJ whole genome shotgun (WGS) entry which is preliminary data.</text>
</comment>
<sequence length="232" mass="25968">MKPYIDLGESIMADGTVFSLHQHDNDFYLKFNGFELMSTIQTYSEEMLADIGCKHILPDKKTRPEHPSVLIGGLGLGFTLKRALQLVGKPATVEVAELMPPLIEWNRTFLVEYNGPLLDDPRTKITQGDFFDIINSKSPASFDVLLIDIDNTPDDLITAGNFRMYSPAFLAKLKSILKPGGCVTYWLSEPAPKFNKLLGKAGFNVEEHAARPHIKAKRSRHCIYVARDSART</sequence>
<dbReference type="PANTHER" id="PTHR43317:SF3">
    <property type="entry name" value="BLR2883 PROTEIN"/>
    <property type="match status" value="1"/>
</dbReference>
<dbReference type="GO" id="GO:0006596">
    <property type="term" value="P:polyamine biosynthetic process"/>
    <property type="evidence" value="ECO:0007669"/>
    <property type="project" value="UniProtKB-KW"/>
</dbReference>
<evidence type="ECO:0000313" key="2">
    <source>
        <dbReference type="EMBL" id="PQJ30134.1"/>
    </source>
</evidence>
<protein>
    <recommendedName>
        <fullName evidence="4">Spermine synthase</fullName>
    </recommendedName>
</protein>
<reference evidence="2 3" key="1">
    <citation type="submission" date="2016-12" db="EMBL/GenBank/DDBJ databases">
        <title>Study of bacterial adaptation to deep sea.</title>
        <authorList>
            <person name="Song J."/>
            <person name="Yoshizawa S."/>
            <person name="Kogure K."/>
        </authorList>
    </citation>
    <scope>NUCLEOTIDE SEQUENCE [LARGE SCALE GENOMIC DNA]</scope>
    <source>
        <strain evidence="2 3">SAORIC-165</strain>
    </source>
</reference>
<dbReference type="RefSeq" id="WP_105044659.1">
    <property type="nucleotide sequence ID" value="NZ_MQWA01000001.1"/>
</dbReference>
<dbReference type="AlphaFoldDB" id="A0A2S7U6W8"/>
<dbReference type="Gene3D" id="3.40.50.150">
    <property type="entry name" value="Vaccinia Virus protein VP39"/>
    <property type="match status" value="1"/>
</dbReference>
<proteinExistence type="predicted"/>
<accession>A0A2S7U6W8</accession>
<dbReference type="PANTHER" id="PTHR43317">
    <property type="entry name" value="THERMOSPERMINE SYNTHASE ACAULIS5"/>
    <property type="match status" value="1"/>
</dbReference>
<evidence type="ECO:0008006" key="4">
    <source>
        <dbReference type="Google" id="ProtNLM"/>
    </source>
</evidence>
<dbReference type="OrthoDB" id="9793351at2"/>
<keyword evidence="1" id="KW-0620">Polyamine biosynthesis</keyword>
<evidence type="ECO:0000313" key="3">
    <source>
        <dbReference type="Proteomes" id="UP000239907"/>
    </source>
</evidence>
<keyword evidence="3" id="KW-1185">Reference proteome</keyword>
<evidence type="ECO:0000256" key="1">
    <source>
        <dbReference type="ARBA" id="ARBA00023115"/>
    </source>
</evidence>
<dbReference type="EMBL" id="MQWA01000001">
    <property type="protein sequence ID" value="PQJ30134.1"/>
    <property type="molecule type" value="Genomic_DNA"/>
</dbReference>
<organism evidence="2 3">
    <name type="scientific">Rubritalea profundi</name>
    <dbReference type="NCBI Taxonomy" id="1658618"/>
    <lineage>
        <taxon>Bacteria</taxon>
        <taxon>Pseudomonadati</taxon>
        <taxon>Verrucomicrobiota</taxon>
        <taxon>Verrucomicrobiia</taxon>
        <taxon>Verrucomicrobiales</taxon>
        <taxon>Rubritaleaceae</taxon>
        <taxon>Rubritalea</taxon>
    </lineage>
</organism>
<dbReference type="SUPFAM" id="SSF53335">
    <property type="entry name" value="S-adenosyl-L-methionine-dependent methyltransferases"/>
    <property type="match status" value="1"/>
</dbReference>
<gene>
    <name evidence="2" type="ORF">BSZ32_17755</name>
</gene>
<name>A0A2S7U6W8_9BACT</name>
<dbReference type="Proteomes" id="UP000239907">
    <property type="component" value="Unassembled WGS sequence"/>
</dbReference>